<keyword evidence="8" id="KW-1185">Reference proteome</keyword>
<sequence>MEKIKLIAKELMARFSGHNIGPTGGMLAYFFLLSIFPFLIFLNALMGFLNLPIDQIMSELYQIVPNEVVSLLEGYIDSVVMERSTSLLSIGLLAALFSASKAVDSLIFALNTAYNVQNKRSFIKKKSISIFFTFLLGLSIAITLIVPPLGKDMMMPIVDFFGVSDFFITLWVYVRWIIVFSILFITLALLYVIVPYNNLGFKWAIPGTIFSTLGWILVSYGFALYVNNFGNYSAVYGSLGAIIVLMIWLYISGIILIIGGELNHILYTSSKSKDEPDENPKDSIDTKFKKLKEDLEVN</sequence>
<evidence type="ECO:0000313" key="8">
    <source>
        <dbReference type="Proteomes" id="UP001314903"/>
    </source>
</evidence>
<dbReference type="Proteomes" id="UP001314903">
    <property type="component" value="Unassembled WGS sequence"/>
</dbReference>
<dbReference type="PANTHER" id="PTHR30213">
    <property type="entry name" value="INNER MEMBRANE PROTEIN YHJD"/>
    <property type="match status" value="1"/>
</dbReference>
<feature type="transmembrane region" description="Helical" evidence="6">
    <location>
        <begin position="130"/>
        <end position="150"/>
    </location>
</feature>
<dbReference type="Pfam" id="PF03631">
    <property type="entry name" value="Virul_fac_BrkB"/>
    <property type="match status" value="1"/>
</dbReference>
<accession>A0ABS4KFV4</accession>
<comment type="subcellular location">
    <subcellularLocation>
        <location evidence="1">Cell membrane</location>
        <topology evidence="1">Multi-pass membrane protein</topology>
    </subcellularLocation>
</comment>
<dbReference type="PANTHER" id="PTHR30213:SF0">
    <property type="entry name" value="UPF0761 MEMBRANE PROTEIN YIHY"/>
    <property type="match status" value="1"/>
</dbReference>
<dbReference type="EMBL" id="JAGGLI010000003">
    <property type="protein sequence ID" value="MBP2026643.1"/>
    <property type="molecule type" value="Genomic_DNA"/>
</dbReference>
<evidence type="ECO:0000256" key="1">
    <source>
        <dbReference type="ARBA" id="ARBA00004651"/>
    </source>
</evidence>
<keyword evidence="5 6" id="KW-0472">Membrane</keyword>
<reference evidence="7 8" key="1">
    <citation type="submission" date="2021-03" db="EMBL/GenBank/DDBJ databases">
        <title>Genomic Encyclopedia of Type Strains, Phase IV (KMG-IV): sequencing the most valuable type-strain genomes for metagenomic binning, comparative biology and taxonomic classification.</title>
        <authorList>
            <person name="Goeker M."/>
        </authorList>
    </citation>
    <scope>NUCLEOTIDE SEQUENCE [LARGE SCALE GENOMIC DNA]</scope>
    <source>
        <strain evidence="7 8">DSM 27512</strain>
    </source>
</reference>
<feature type="transmembrane region" description="Helical" evidence="6">
    <location>
        <begin position="235"/>
        <end position="258"/>
    </location>
</feature>
<proteinExistence type="predicted"/>
<dbReference type="InterPro" id="IPR017039">
    <property type="entry name" value="Virul_fac_BrkB"/>
</dbReference>
<gene>
    <name evidence="7" type="ORF">J2Z35_000432</name>
</gene>
<dbReference type="NCBIfam" id="TIGR00765">
    <property type="entry name" value="yihY_not_rbn"/>
    <property type="match status" value="1"/>
</dbReference>
<evidence type="ECO:0000313" key="7">
    <source>
        <dbReference type="EMBL" id="MBP2026643.1"/>
    </source>
</evidence>
<comment type="caution">
    <text evidence="7">The sequence shown here is derived from an EMBL/GenBank/DDBJ whole genome shotgun (WGS) entry which is preliminary data.</text>
</comment>
<evidence type="ECO:0000256" key="3">
    <source>
        <dbReference type="ARBA" id="ARBA00022692"/>
    </source>
</evidence>
<evidence type="ECO:0000256" key="4">
    <source>
        <dbReference type="ARBA" id="ARBA00022989"/>
    </source>
</evidence>
<evidence type="ECO:0000256" key="2">
    <source>
        <dbReference type="ARBA" id="ARBA00022475"/>
    </source>
</evidence>
<dbReference type="PIRSF" id="PIRSF035875">
    <property type="entry name" value="RNase_BN"/>
    <property type="match status" value="1"/>
</dbReference>
<keyword evidence="3 6" id="KW-0812">Transmembrane</keyword>
<dbReference type="RefSeq" id="WP_209658894.1">
    <property type="nucleotide sequence ID" value="NZ_JAGGLI010000003.1"/>
</dbReference>
<keyword evidence="4 6" id="KW-1133">Transmembrane helix</keyword>
<feature type="transmembrane region" description="Helical" evidence="6">
    <location>
        <begin position="20"/>
        <end position="42"/>
    </location>
</feature>
<feature type="transmembrane region" description="Helical" evidence="6">
    <location>
        <begin position="87"/>
        <end position="110"/>
    </location>
</feature>
<name>A0ABS4KFV4_9FIRM</name>
<keyword evidence="2" id="KW-1003">Cell membrane</keyword>
<organism evidence="7 8">
    <name type="scientific">Acetoanaerobium pronyense</name>
    <dbReference type="NCBI Taxonomy" id="1482736"/>
    <lineage>
        <taxon>Bacteria</taxon>
        <taxon>Bacillati</taxon>
        <taxon>Bacillota</taxon>
        <taxon>Clostridia</taxon>
        <taxon>Peptostreptococcales</taxon>
        <taxon>Filifactoraceae</taxon>
        <taxon>Acetoanaerobium</taxon>
    </lineage>
</organism>
<feature type="transmembrane region" description="Helical" evidence="6">
    <location>
        <begin position="170"/>
        <end position="194"/>
    </location>
</feature>
<evidence type="ECO:0000256" key="5">
    <source>
        <dbReference type="ARBA" id="ARBA00023136"/>
    </source>
</evidence>
<evidence type="ECO:0000256" key="6">
    <source>
        <dbReference type="SAM" id="Phobius"/>
    </source>
</evidence>
<protein>
    <submittedName>
        <fullName evidence="7">Membrane protein</fullName>
    </submittedName>
</protein>
<feature type="transmembrane region" description="Helical" evidence="6">
    <location>
        <begin position="203"/>
        <end position="223"/>
    </location>
</feature>